<protein>
    <submittedName>
        <fullName evidence="1">Putative WD repeat-containing protein C32H8.09</fullName>
    </submittedName>
</protein>
<dbReference type="STRING" id="212602.A0A420HHH7"/>
<dbReference type="Gene3D" id="2.130.10.10">
    <property type="entry name" value="YVTN repeat-like/Quinoprotein amine dehydrogenase"/>
    <property type="match status" value="1"/>
</dbReference>
<dbReference type="GO" id="GO:1990810">
    <property type="term" value="P:microtubule anchoring at mitotic spindle pole body"/>
    <property type="evidence" value="ECO:0007669"/>
    <property type="project" value="TreeGrafter"/>
</dbReference>
<accession>A0A420HHH7</accession>
<dbReference type="GO" id="GO:0005815">
    <property type="term" value="C:microtubule organizing center"/>
    <property type="evidence" value="ECO:0007669"/>
    <property type="project" value="TreeGrafter"/>
</dbReference>
<dbReference type="SUPFAM" id="SSF82171">
    <property type="entry name" value="DPP6 N-terminal domain-like"/>
    <property type="match status" value="1"/>
</dbReference>
<dbReference type="PANTHER" id="PTHR16220:SF0">
    <property type="entry name" value="WD REPEAT-CONTAINING PROTEIN WRAP73"/>
    <property type="match status" value="1"/>
</dbReference>
<evidence type="ECO:0000313" key="2">
    <source>
        <dbReference type="Proteomes" id="UP000286134"/>
    </source>
</evidence>
<dbReference type="OrthoDB" id="28755at2759"/>
<dbReference type="InterPro" id="IPR015943">
    <property type="entry name" value="WD40/YVTN_repeat-like_dom_sf"/>
</dbReference>
<sequence>MLKSQIVKSSSRSLPSPNGAFIAIILPTSLCIRETCSLEVLHEVPLPSEIVVSWFLWSPSSSRILIGTKETFYIFSPTITQVFASIKNVISYSVKASLVTFGLNDNEILVFYDLSLKLTIININTSESVDIPSIKLYSPTTASRGFCYRPSTGNLTLLSRNGGKDVISLHARGTQEIFRSWYLETIDAQGLSWSADGKWLAIYDSASQGFKLLIYTAEGHLYKKWQASTEMQDIDPYVEFGLGIKMVEWSPNGKHVAIGDYSDRVTLLQTPHFTHFMSFSHQTILKTKDFNIVWQEQIDFQESGSQSVFIQINKDISLPTSSNATKKVKTGVSLVSFDKSGSRLAVKMEETPTTIWIWDVMKPVPKAILVLHATVSKILWHPTIEKQLMVLCEDRSAHGLVYLWNDTWLAPKIINFASYLPECRVAEKTYSQWIYTKDLNPCLFFSDSENCLLLWLRESSDPPNRIKDENTRNLGILELNPV</sequence>
<dbReference type="InterPro" id="IPR052778">
    <property type="entry name" value="Centrosome-WD_assoc"/>
</dbReference>
<dbReference type="GO" id="GO:1990811">
    <property type="term" value="C:MWP complex"/>
    <property type="evidence" value="ECO:0007669"/>
    <property type="project" value="TreeGrafter"/>
</dbReference>
<comment type="caution">
    <text evidence="1">The sequence shown here is derived from an EMBL/GenBank/DDBJ whole genome shotgun (WGS) entry which is preliminary data.</text>
</comment>
<dbReference type="EMBL" id="MCFK01007782">
    <property type="protein sequence ID" value="RKF56934.1"/>
    <property type="molecule type" value="Genomic_DNA"/>
</dbReference>
<proteinExistence type="predicted"/>
<dbReference type="Proteomes" id="UP000286134">
    <property type="component" value="Unassembled WGS sequence"/>
</dbReference>
<keyword evidence="2" id="KW-1185">Reference proteome</keyword>
<dbReference type="PANTHER" id="PTHR16220">
    <property type="entry name" value="WD REPEAT PROTEIN 8-RELATED"/>
    <property type="match status" value="1"/>
</dbReference>
<gene>
    <name evidence="1" type="ORF">OnM2_077025</name>
</gene>
<evidence type="ECO:0000313" key="1">
    <source>
        <dbReference type="EMBL" id="RKF56934.1"/>
    </source>
</evidence>
<organism evidence="1 2">
    <name type="scientific">Erysiphe neolycopersici</name>
    <dbReference type="NCBI Taxonomy" id="212602"/>
    <lineage>
        <taxon>Eukaryota</taxon>
        <taxon>Fungi</taxon>
        <taxon>Dikarya</taxon>
        <taxon>Ascomycota</taxon>
        <taxon>Pezizomycotina</taxon>
        <taxon>Leotiomycetes</taxon>
        <taxon>Erysiphales</taxon>
        <taxon>Erysiphaceae</taxon>
        <taxon>Erysiphe</taxon>
    </lineage>
</organism>
<name>A0A420HHH7_9PEZI</name>
<dbReference type="AlphaFoldDB" id="A0A420HHH7"/>
<reference evidence="1 2" key="1">
    <citation type="journal article" date="2018" name="BMC Genomics">
        <title>Comparative genome analyses reveal sequence features reflecting distinct modes of host-adaptation between dicot and monocot powdery mildew.</title>
        <authorList>
            <person name="Wu Y."/>
            <person name="Ma X."/>
            <person name="Pan Z."/>
            <person name="Kale S.D."/>
            <person name="Song Y."/>
            <person name="King H."/>
            <person name="Zhang Q."/>
            <person name="Presley C."/>
            <person name="Deng X."/>
            <person name="Wei C.I."/>
            <person name="Xiao S."/>
        </authorList>
    </citation>
    <scope>NUCLEOTIDE SEQUENCE [LARGE SCALE GENOMIC DNA]</scope>
    <source>
        <strain evidence="1">UMSG2</strain>
    </source>
</reference>